<dbReference type="SUPFAM" id="SSF52091">
    <property type="entry name" value="SpoIIaa-like"/>
    <property type="match status" value="1"/>
</dbReference>
<keyword evidence="3" id="KW-1185">Reference proteome</keyword>
<reference evidence="2 3" key="1">
    <citation type="submission" date="2020-07" db="EMBL/GenBank/DDBJ databases">
        <title>Sequencing the genomes of 1000 actinobacteria strains.</title>
        <authorList>
            <person name="Klenk H.-P."/>
        </authorList>
    </citation>
    <scope>NUCLEOTIDE SEQUENCE [LARGE SCALE GENOMIC DNA]</scope>
    <source>
        <strain evidence="2 3">DSM 40398</strain>
    </source>
</reference>
<sequence length="126" mass="13758">MRTPFTTPSGISVKFSPRQTVLRLPAVFGLANYDDLRDCSRRLLDDGTPAMVLDLTGCEYCDPSTMEAILRLHIHVSEVDTPLSLRLPASGTVPRVCATTGVSRVVPVEETGADGPPTHLHGRFRR</sequence>
<evidence type="ECO:0000313" key="3">
    <source>
        <dbReference type="Proteomes" id="UP000529783"/>
    </source>
</evidence>
<dbReference type="InterPro" id="IPR036513">
    <property type="entry name" value="STAS_dom_sf"/>
</dbReference>
<dbReference type="CDD" id="cd07043">
    <property type="entry name" value="STAS_anti-anti-sigma_factors"/>
    <property type="match status" value="1"/>
</dbReference>
<dbReference type="EMBL" id="JACCBA010000001">
    <property type="protein sequence ID" value="NYD51049.1"/>
    <property type="molecule type" value="Genomic_DNA"/>
</dbReference>
<proteinExistence type="predicted"/>
<dbReference type="InterPro" id="IPR002645">
    <property type="entry name" value="STAS_dom"/>
</dbReference>
<dbReference type="Gene3D" id="3.30.750.24">
    <property type="entry name" value="STAS domain"/>
    <property type="match status" value="1"/>
</dbReference>
<protein>
    <submittedName>
        <fullName evidence="2">Anti-anti-sigma regulatory factor</fullName>
    </submittedName>
</protein>
<dbReference type="RefSeq" id="WP_179847501.1">
    <property type="nucleotide sequence ID" value="NZ_JACCBA010000001.1"/>
</dbReference>
<accession>A0A7Y9ENV2</accession>
<dbReference type="Pfam" id="PF01740">
    <property type="entry name" value="STAS"/>
    <property type="match status" value="1"/>
</dbReference>
<evidence type="ECO:0000259" key="1">
    <source>
        <dbReference type="Pfam" id="PF01740"/>
    </source>
</evidence>
<dbReference type="Proteomes" id="UP000529783">
    <property type="component" value="Unassembled WGS sequence"/>
</dbReference>
<comment type="caution">
    <text evidence="2">The sequence shown here is derived from an EMBL/GenBank/DDBJ whole genome shotgun (WGS) entry which is preliminary data.</text>
</comment>
<name>A0A7Y9ENV2_9ACTN</name>
<evidence type="ECO:0000313" key="2">
    <source>
        <dbReference type="EMBL" id="NYD51049.1"/>
    </source>
</evidence>
<dbReference type="AlphaFoldDB" id="A0A7Y9ENV2"/>
<gene>
    <name evidence="2" type="ORF">BJY14_007032</name>
</gene>
<organism evidence="2 3">
    <name type="scientific">Actinomadura luteofluorescens</name>
    <dbReference type="NCBI Taxonomy" id="46163"/>
    <lineage>
        <taxon>Bacteria</taxon>
        <taxon>Bacillati</taxon>
        <taxon>Actinomycetota</taxon>
        <taxon>Actinomycetes</taxon>
        <taxon>Streptosporangiales</taxon>
        <taxon>Thermomonosporaceae</taxon>
        <taxon>Actinomadura</taxon>
    </lineage>
</organism>
<feature type="domain" description="STAS" evidence="1">
    <location>
        <begin position="12"/>
        <end position="111"/>
    </location>
</feature>